<protein>
    <submittedName>
        <fullName evidence="2">Uncharacterized protein</fullName>
    </submittedName>
</protein>
<evidence type="ECO:0000313" key="2">
    <source>
        <dbReference type="EMBL" id="TFL03276.1"/>
    </source>
</evidence>
<keyword evidence="1" id="KW-0472">Membrane</keyword>
<evidence type="ECO:0000256" key="1">
    <source>
        <dbReference type="SAM" id="Phobius"/>
    </source>
</evidence>
<dbReference type="EMBL" id="ML178820">
    <property type="protein sequence ID" value="TFL03276.1"/>
    <property type="molecule type" value="Genomic_DNA"/>
</dbReference>
<keyword evidence="3" id="KW-1185">Reference proteome</keyword>
<gene>
    <name evidence="2" type="ORF">BDV98DRAFT_641532</name>
</gene>
<keyword evidence="1" id="KW-1133">Transmembrane helix</keyword>
<evidence type="ECO:0000313" key="3">
    <source>
        <dbReference type="Proteomes" id="UP000305067"/>
    </source>
</evidence>
<name>A0A5C3QMY7_9AGAR</name>
<organism evidence="2 3">
    <name type="scientific">Pterulicium gracile</name>
    <dbReference type="NCBI Taxonomy" id="1884261"/>
    <lineage>
        <taxon>Eukaryota</taxon>
        <taxon>Fungi</taxon>
        <taxon>Dikarya</taxon>
        <taxon>Basidiomycota</taxon>
        <taxon>Agaricomycotina</taxon>
        <taxon>Agaricomycetes</taxon>
        <taxon>Agaricomycetidae</taxon>
        <taxon>Agaricales</taxon>
        <taxon>Pleurotineae</taxon>
        <taxon>Pterulaceae</taxon>
        <taxon>Pterulicium</taxon>
    </lineage>
</organism>
<accession>A0A5C3QMY7</accession>
<reference evidence="2 3" key="1">
    <citation type="journal article" date="2019" name="Nat. Ecol. Evol.">
        <title>Megaphylogeny resolves global patterns of mushroom evolution.</title>
        <authorList>
            <person name="Varga T."/>
            <person name="Krizsan K."/>
            <person name="Foldi C."/>
            <person name="Dima B."/>
            <person name="Sanchez-Garcia M."/>
            <person name="Sanchez-Ramirez S."/>
            <person name="Szollosi G.J."/>
            <person name="Szarkandi J.G."/>
            <person name="Papp V."/>
            <person name="Albert L."/>
            <person name="Andreopoulos W."/>
            <person name="Angelini C."/>
            <person name="Antonin V."/>
            <person name="Barry K.W."/>
            <person name="Bougher N.L."/>
            <person name="Buchanan P."/>
            <person name="Buyck B."/>
            <person name="Bense V."/>
            <person name="Catcheside P."/>
            <person name="Chovatia M."/>
            <person name="Cooper J."/>
            <person name="Damon W."/>
            <person name="Desjardin D."/>
            <person name="Finy P."/>
            <person name="Geml J."/>
            <person name="Haridas S."/>
            <person name="Hughes K."/>
            <person name="Justo A."/>
            <person name="Karasinski D."/>
            <person name="Kautmanova I."/>
            <person name="Kiss B."/>
            <person name="Kocsube S."/>
            <person name="Kotiranta H."/>
            <person name="LaButti K.M."/>
            <person name="Lechner B.E."/>
            <person name="Liimatainen K."/>
            <person name="Lipzen A."/>
            <person name="Lukacs Z."/>
            <person name="Mihaltcheva S."/>
            <person name="Morgado L.N."/>
            <person name="Niskanen T."/>
            <person name="Noordeloos M.E."/>
            <person name="Ohm R.A."/>
            <person name="Ortiz-Santana B."/>
            <person name="Ovrebo C."/>
            <person name="Racz N."/>
            <person name="Riley R."/>
            <person name="Savchenko A."/>
            <person name="Shiryaev A."/>
            <person name="Soop K."/>
            <person name="Spirin V."/>
            <person name="Szebenyi C."/>
            <person name="Tomsovsky M."/>
            <person name="Tulloss R.E."/>
            <person name="Uehling J."/>
            <person name="Grigoriev I.V."/>
            <person name="Vagvolgyi C."/>
            <person name="Papp T."/>
            <person name="Martin F.M."/>
            <person name="Miettinen O."/>
            <person name="Hibbett D.S."/>
            <person name="Nagy L.G."/>
        </authorList>
    </citation>
    <scope>NUCLEOTIDE SEQUENCE [LARGE SCALE GENOMIC DNA]</scope>
    <source>
        <strain evidence="2 3">CBS 309.79</strain>
    </source>
</reference>
<sequence>MASAQKGHCGSVAFMLNPIREGNQSSHSSTMADQVGMEIFKNPEGVYVNGHERANRILKIRQSSFAFLCSSRRERKSLSNIITMNCALTIMSIPGVRGYITTSSH</sequence>
<feature type="transmembrane region" description="Helical" evidence="1">
    <location>
        <begin position="81"/>
        <end position="100"/>
    </location>
</feature>
<keyword evidence="1" id="KW-0812">Transmembrane</keyword>
<dbReference type="Proteomes" id="UP000305067">
    <property type="component" value="Unassembled WGS sequence"/>
</dbReference>
<dbReference type="AlphaFoldDB" id="A0A5C3QMY7"/>
<proteinExistence type="predicted"/>